<protein>
    <submittedName>
        <fullName evidence="2">Uncharacterized protein</fullName>
    </submittedName>
</protein>
<feature type="region of interest" description="Disordered" evidence="1">
    <location>
        <begin position="45"/>
        <end position="209"/>
    </location>
</feature>
<proteinExistence type="predicted"/>
<evidence type="ECO:0000256" key="1">
    <source>
        <dbReference type="SAM" id="MobiDB-lite"/>
    </source>
</evidence>
<evidence type="ECO:0000313" key="3">
    <source>
        <dbReference type="Proteomes" id="UP000835052"/>
    </source>
</evidence>
<organism evidence="2 3">
    <name type="scientific">Caenorhabditis auriculariae</name>
    <dbReference type="NCBI Taxonomy" id="2777116"/>
    <lineage>
        <taxon>Eukaryota</taxon>
        <taxon>Metazoa</taxon>
        <taxon>Ecdysozoa</taxon>
        <taxon>Nematoda</taxon>
        <taxon>Chromadorea</taxon>
        <taxon>Rhabditida</taxon>
        <taxon>Rhabditina</taxon>
        <taxon>Rhabditomorpha</taxon>
        <taxon>Rhabditoidea</taxon>
        <taxon>Rhabditidae</taxon>
        <taxon>Peloderinae</taxon>
        <taxon>Caenorhabditis</taxon>
    </lineage>
</organism>
<comment type="caution">
    <text evidence="2">The sequence shown here is derived from an EMBL/GenBank/DDBJ whole genome shotgun (WGS) entry which is preliminary data.</text>
</comment>
<sequence length="209" mass="22610">MSAAQLILSFGGLCENMFFPPSTLQYLLFPLFASLALSVISNCGGKSKKAPNGSSASNEKTNSKSPAKTQSKEPKSPALPAPTESAPPKGSSVENKSSEKKEPVAAGGAGAAAAAAEAAKTDDKKSKKSAETADRRDDDKKMEDSFEKRQPKKLETARKQEIEGKKVDNKGDYKTWNKVIENSEFNKTLSEKSKSRKRWTGTEKENRYG</sequence>
<keyword evidence="3" id="KW-1185">Reference proteome</keyword>
<feature type="compositionally biased region" description="Basic and acidic residues" evidence="1">
    <location>
        <begin position="119"/>
        <end position="175"/>
    </location>
</feature>
<name>A0A8S1GNS6_9PELO</name>
<dbReference type="OrthoDB" id="5871762at2759"/>
<dbReference type="Proteomes" id="UP000835052">
    <property type="component" value="Unassembled WGS sequence"/>
</dbReference>
<feature type="compositionally biased region" description="Polar residues" evidence="1">
    <location>
        <begin position="52"/>
        <end position="69"/>
    </location>
</feature>
<accession>A0A8S1GNS6</accession>
<dbReference type="EMBL" id="CAJGYM010000001">
    <property type="protein sequence ID" value="CAD6184899.1"/>
    <property type="molecule type" value="Genomic_DNA"/>
</dbReference>
<reference evidence="2" key="1">
    <citation type="submission" date="2020-10" db="EMBL/GenBank/DDBJ databases">
        <authorList>
            <person name="Kikuchi T."/>
        </authorList>
    </citation>
    <scope>NUCLEOTIDE SEQUENCE</scope>
    <source>
        <strain evidence="2">NKZ352</strain>
    </source>
</reference>
<dbReference type="AlphaFoldDB" id="A0A8S1GNS6"/>
<feature type="compositionally biased region" description="Basic and acidic residues" evidence="1">
    <location>
        <begin position="200"/>
        <end position="209"/>
    </location>
</feature>
<gene>
    <name evidence="2" type="ORF">CAUJ_LOCUS818</name>
</gene>
<evidence type="ECO:0000313" key="2">
    <source>
        <dbReference type="EMBL" id="CAD6184899.1"/>
    </source>
</evidence>